<dbReference type="Pfam" id="PF08309">
    <property type="entry name" value="LVIVD"/>
    <property type="match status" value="2"/>
</dbReference>
<name>A5G5X6_GEOUR</name>
<dbReference type="Pfam" id="PF09136">
    <property type="entry name" value="Glucodextran_B"/>
    <property type="match status" value="5"/>
</dbReference>
<feature type="compositionally biased region" description="Basic and acidic residues" evidence="3">
    <location>
        <begin position="216"/>
        <end position="226"/>
    </location>
</feature>
<dbReference type="NCBIfam" id="NF033510">
    <property type="entry name" value="Ca_tandemer"/>
    <property type="match status" value="2"/>
</dbReference>
<dbReference type="Pfam" id="PF05990">
    <property type="entry name" value="DUF900"/>
    <property type="match status" value="1"/>
</dbReference>
<feature type="domain" description="Bacterial Ig" evidence="5">
    <location>
        <begin position="528"/>
        <end position="591"/>
    </location>
</feature>
<protein>
    <recommendedName>
        <fullName evidence="8">Ig-like domain-containing protein</fullName>
    </recommendedName>
</protein>
<dbReference type="InterPro" id="IPR013783">
    <property type="entry name" value="Ig-like_fold"/>
</dbReference>
<dbReference type="Gene3D" id="2.60.40.1220">
    <property type="match status" value="1"/>
</dbReference>
<organism evidence="6 7">
    <name type="scientific">Geotalea uraniireducens (strain Rf4)</name>
    <name type="common">Geobacter uraniireducens</name>
    <dbReference type="NCBI Taxonomy" id="351605"/>
    <lineage>
        <taxon>Bacteria</taxon>
        <taxon>Pseudomonadati</taxon>
        <taxon>Thermodesulfobacteriota</taxon>
        <taxon>Desulfuromonadia</taxon>
        <taxon>Geobacterales</taxon>
        <taxon>Geobacteraceae</taxon>
        <taxon>Geotalea</taxon>
    </lineage>
</organism>
<dbReference type="Gene3D" id="2.60.40.1120">
    <property type="entry name" value="Carboxypeptidase-like, regulatory domain"/>
    <property type="match status" value="1"/>
</dbReference>
<evidence type="ECO:0000259" key="4">
    <source>
        <dbReference type="Pfam" id="PF13205"/>
    </source>
</evidence>
<evidence type="ECO:0000313" key="7">
    <source>
        <dbReference type="Proteomes" id="UP000006695"/>
    </source>
</evidence>
<evidence type="ECO:0000259" key="5">
    <source>
        <dbReference type="Pfam" id="PF17936"/>
    </source>
</evidence>
<dbReference type="HOGENOM" id="CLU_224645_0_0_7"/>
<feature type="compositionally biased region" description="Acidic residues" evidence="3">
    <location>
        <begin position="204"/>
        <end position="215"/>
    </location>
</feature>
<dbReference type="InterPro" id="IPR041498">
    <property type="entry name" value="Big_6"/>
</dbReference>
<sequence>MAGSPFQVLKNSLRNARPAAAFGVALLMLLVSVSYSFAGADMTVFGPKRYDRLKGKPTVYTDTFERCNPSDLALVRVQNGDSKNTRIKSARIYINGSKIAGESEFKHKIATFEKLVAVQQLNELKVILKSGHHGYFDQLAKYQARQSDLEKDLAKLQLLENEIAGLKPPYDIKTLERILLEFQRIKKGYGDRDEHLAGVRKSLDDEDDDADDKEDGWDREKNGHEIGKDWVEHDRTGIEKSKRDTEDAIRSCKAALDTFDRSASKREKDHEKKREKLSELLKELEGINHAIDENVRHLDDLARKIDEIRKRGPSFLIIEIIGKGCDSTPPVISAISPADGALLNNPLPVISASYSDETNGSGINTASVRLLVDGNDVSAAASITAAAISYAPGSKLPDGSHAVSLSVADRAANVASRIWSFVTDTVPPVVTISAPASGLLTRNSKVTVTGTVSEDVTAVTVNNIPAQVNGKDWTLVDYTLSEGANSITVQATDRTGNPGSATVNVTLDSTPPAAPLLNPLTTPTNLAAVTISGTAEADASVKVVAGGVIFGTVPADAEGKFSLGGATLVEGINTYTAAAIDAAGNESSASSPVSAVLDITPPVIIITAPTANAFLNTPQITVTGMVNEPVTSVTVNNTSAVVDGLSFSLTITLAEGANTLVVKAKDLAGNEGTTSVPVYLDTTPPQVTIVTPAAGLLTRDKQVIVSGTVSEEFTTVTVNTITATVSGKTWSAAYTLSEEANFITVKATDRAGNSGSATVNVTLDSTPPQAPVLNSLTSPTNVAGVTLGGTAEAGSSVKISAAGLLIGTVTADAQGSFTLAGVTLAEGTNSYTAIATDAAGNESIPSVPLGIVLDTRAPVITVTVPAENAFFSAPQVTVKGNIDEPVAGLTINGQAATLSSLDFDQPLTLTPGLNTITLVATDLAGNQATKTVLVTLDNTPPVVTITAPLSGTITKTAQVTVSGIISKPHTTATINGTAITVTNQTFSVVYTLAEGDNILNIEATDRAGNKGSASVGVSLDSQSPVLSLQSPAEAAAGANVAIVVNVSDNRQLTLVELKADGVPIWSGGNIPSIVESVSYKLSPSLNTGSEVVFQARGIDVAGNEGSATTRVKISQAAMGPGYVQGKVLEDERGLLLADAQVTVTDENGEVKTLTTAADGGYFTENQSGNAVVGVIKPGFTSVERIVPVMPEKKATALDARLTKINGTKNVIDAIGGTIRVDVGAGLPRPAIELTIPNGALSNQADIRLTPVSNQGLAGMLPPGWSPLAAVDVRLLDPTAGTALYTGFSSAAALKIPVQVPLAQASGTVLTLAAYDSTSHQWRSKGNATIAADGLSASADITAAGQYALLIADPAPNAPAAAEAGNPLAPASTASLDYAAINTAGKVVPQASPPSTGLKAAGEVLLTAKDGVTPAPQFISGFIINNRVTEKFDLKSGDKVEPSAYTQDIVLYRQPCITNIAAGALTQPAVSGVGGGVSGVELRTTFPVSPSRDFTLVDLLLGKVGIEIVKPDATDSGIMVGADGGRLVDADGNILVIPQGALARTTPVATKNGAAATGAVGNDFTLLKVVEVNLTRQTLAQSATISIPAPDGFNPSLPLLVAKQIDVKGVQKLKLVALARQNGSFITTEPLTSQLQNSLNSSNSINSSGVYYFLQAKGQIGFATGTVTDSSNAPFNGALVKTDNGSLIDLSAATGKYLVAAPVAAVTATATDLYKNDEGSATGAIAANQAIIIDLKILMILPTVVSVSPTGINIQPNVPVVITFSKSMDQSSINSQTLKLLDSAGTAVPGVFTFSVDGKVVTFTPADLLKSQQSYTITIAGTIKDLQGYPLGQDVTSGFTIRNTTPPPMPPAGSITASFPDADGFISITATQGSSPADCTVLIINDTSGEIVSVVPAGNGSFTGKVRGQLGDEIKIVIMDNSGNQTLVSYLTFKSDDGNYLVTAKGGKVEGEGGSILDIPEGALSGPTIVKLTFVPEASLASPVPAPGTYLSAFNIDTGGIDFQKEVHLSMPLPDGFDPTTPVFVNRPSEIYNADGTIEKVYEIIDSTKVINNRITTASPPFTGIVQIGSFAFISFGGMKKGIVSGYTYQKMNDQTGYQPPPYGVIEIPTFDASGNPVYKYDRPIKGAVIRTPDAWDYVSYSNSSGFYAGFATLYAYVVAMQLDYRITAIHPLTMRRTSHTLFMDVDHDLITNLNFMLADKNSIPPDKTAPVIDLTMQVAPGQAPTNRISSGTMPLGTEVQLPLFISDQSSVNPTLTVEYKSPEATTWQSYSAPLIRLGAVLSSPPTADKPAIWRYTFKAVFPAELQGSQDTNCKPGLAGNYRFTVEATDTSTNKSTKTLQLRVVAVGAIPGGVDGAPTVDSIAPADGAKDLPVTTQITAWFSEPVENVTPATFKLIDTSNGRAMPAIITTSYEGGRMQAVLTPRGNLSYDRQYQVQVLVLPAGGIVDINPNPSADNAFLPLAQGYQSTFTTKRPAAYDLAEAEQFKGGRDIALYNHYDGNSYAYIAADDQGWHVADVSDPTNPSVVYSKSMSAPAVSWSYRGVAVHPAPTAGIMAMTENIVFGDGNQYGYIRFYDIKTDPVNPAIIGKQRLAEAYSGIPGRLALAGEYAYIATAAAALQVVSISKAKDSYDGFSADNPSIVGVFDSIGQGYGSPNDIAVYGTGKALLTTTAGYLITLDINNPTPVQMGVIEPKKLNALRVAGVSDYSYADADGNPQSMDLALTGGGGRLKTVDLTDPYNPQPLATVKDALDKEVVSYPYDITLNKETGLAIVSTLSAIQVVDVKDPKNPRLINTITQLPNSSGATTPEGSPAMIPIGTIPAMAEKDGWLYMADQTKGMRTMGINTNDIRVYNESNIQVPEIGYSKGGEDDRRYYVEVKYEDPDINCNDDDLVGSMVIKTRKGAVVNPLPGIDHPTQYLLSFRKGSDEHCYADLKKTITSPTNKRFIATNFPAADLKLTTPDGMTIAPVFGSIGTKAIFEFSSRKEGRLMRRKSIPLEKLIRIAFDGNRDGVIDFKNPEDRKYTFWVNDDNDVNGYETEYTDINQGSKITYPVEDDNISGTVKDCVRENGDKIKTLRDLEDFARVQMQLHPHARKVMEILSNQTTQPKSFGYYLKFNNTNGTSPEINIFQAVGETEKYLWNENSARKQLDKPKLLTISSTESELAPSYISTDKTSPYIFEGRNFGKGELTFILKADGDTLEENSALLELKPIQTFYDKFRVTYDEGSKTVGSQVSEIKKSEYPAKDKDYLLFVHGWNMQGEIEKDRWAETIYKRLWWQGYTGRVGSFSWPTLEKPYDIPRGTTFDRSELRAWNSSEALKDVLEIKLRDYAGNIRLLGHSMGGIVSGEAIQKLSGPGIVKTYIPTQAALSSHFYDNSVTESSRRLPLLPVTPNVFGYYYSGNSGSQDATYLADSTGKAKFINYFNEVDYALTAGERGFMAWEFNTKFRPDPGYLYCNGLAVACFTLLDPLPTIPGIISSLLNSIDGGSNYYVRLGISNDGLSMPSLLKFPADRYEIFSRIIQSRVKALGATSKTPLKGFEKSRNLKKFGYDDKHYSHSKEFRSNIVDEQGYWKAIFSDFELKSSIEKE</sequence>
<dbReference type="InterPro" id="IPR014755">
    <property type="entry name" value="Cu-Rt/internalin_Ig-like"/>
</dbReference>
<feature type="domain" description="SbsA Ig-like" evidence="4">
    <location>
        <begin position="1741"/>
        <end position="1839"/>
    </location>
</feature>
<dbReference type="InterPro" id="IPR032812">
    <property type="entry name" value="SbsA_Ig"/>
</dbReference>
<accession>A5G5X6</accession>
<dbReference type="OrthoDB" id="5378776at2"/>
<feature type="domain" description="SbsA Ig-like" evidence="4">
    <location>
        <begin position="2355"/>
        <end position="2471"/>
    </location>
</feature>
<evidence type="ECO:0000256" key="2">
    <source>
        <dbReference type="SAM" id="Coils"/>
    </source>
</evidence>
<dbReference type="Pfam" id="PF13205">
    <property type="entry name" value="Big_5"/>
    <property type="match status" value="2"/>
</dbReference>
<dbReference type="SUPFAM" id="SSF75011">
    <property type="entry name" value="3-carboxy-cis,cis-mucoante lactonizing enzyme"/>
    <property type="match status" value="1"/>
</dbReference>
<dbReference type="Gene3D" id="2.60.40.10">
    <property type="entry name" value="Immunoglobulins"/>
    <property type="match status" value="9"/>
</dbReference>
<reference evidence="6 7" key="1">
    <citation type="submission" date="2007-05" db="EMBL/GenBank/DDBJ databases">
        <title>Complete sequence of Geobacter uraniireducens Rf4.</title>
        <authorList>
            <consortium name="US DOE Joint Genome Institute"/>
            <person name="Copeland A."/>
            <person name="Lucas S."/>
            <person name="Lapidus A."/>
            <person name="Barry K."/>
            <person name="Detter J.C."/>
            <person name="Glavina del Rio T."/>
            <person name="Hammon N."/>
            <person name="Israni S."/>
            <person name="Dalin E."/>
            <person name="Tice H."/>
            <person name="Pitluck S."/>
            <person name="Chertkov O."/>
            <person name="Brettin T."/>
            <person name="Bruce D."/>
            <person name="Han C."/>
            <person name="Schmutz J."/>
            <person name="Larimer F."/>
            <person name="Land M."/>
            <person name="Hauser L."/>
            <person name="Kyrpides N."/>
            <person name="Mikhailova N."/>
            <person name="Shelobolina E."/>
            <person name="Aklujkar M."/>
            <person name="Lovley D."/>
            <person name="Richardson P."/>
        </authorList>
    </citation>
    <scope>NUCLEOTIDE SEQUENCE [LARGE SCALE GENOMIC DNA]</scope>
    <source>
        <strain evidence="6 7">Rf4</strain>
    </source>
</reference>
<dbReference type="InterPro" id="IPR029058">
    <property type="entry name" value="AB_hydrolase_fold"/>
</dbReference>
<evidence type="ECO:0000256" key="3">
    <source>
        <dbReference type="SAM" id="MobiDB-lite"/>
    </source>
</evidence>
<dbReference type="SUPFAM" id="SSF49478">
    <property type="entry name" value="Cna protein B-type domain"/>
    <property type="match status" value="1"/>
</dbReference>
<keyword evidence="1" id="KW-0732">Signal</keyword>
<evidence type="ECO:0000313" key="6">
    <source>
        <dbReference type="EMBL" id="ABQ27194.1"/>
    </source>
</evidence>
<keyword evidence="7" id="KW-1185">Reference proteome</keyword>
<evidence type="ECO:0008006" key="8">
    <source>
        <dbReference type="Google" id="ProtNLM"/>
    </source>
</evidence>
<dbReference type="RefSeq" id="WP_011939863.1">
    <property type="nucleotide sequence ID" value="NC_009483.1"/>
</dbReference>
<dbReference type="Pfam" id="PF17936">
    <property type="entry name" value="Big_6"/>
    <property type="match status" value="2"/>
</dbReference>
<dbReference type="SUPFAM" id="SSF53474">
    <property type="entry name" value="alpha/beta-Hydrolases"/>
    <property type="match status" value="1"/>
</dbReference>
<dbReference type="InterPro" id="IPR010297">
    <property type="entry name" value="DUF900_hydrolase"/>
</dbReference>
<feature type="region of interest" description="Disordered" evidence="3">
    <location>
        <begin position="200"/>
        <end position="226"/>
    </location>
</feature>
<gene>
    <name evidence="6" type="ordered locus">Gura_3022</name>
</gene>
<proteinExistence type="predicted"/>
<evidence type="ECO:0000256" key="1">
    <source>
        <dbReference type="ARBA" id="ARBA00022729"/>
    </source>
</evidence>
<dbReference type="Gene3D" id="3.40.50.1820">
    <property type="entry name" value="alpha/beta hydrolase"/>
    <property type="match status" value="1"/>
</dbReference>
<feature type="coiled-coil region" evidence="2">
    <location>
        <begin position="263"/>
        <end position="311"/>
    </location>
</feature>
<keyword evidence="2" id="KW-0175">Coiled coil</keyword>
<feature type="domain" description="Bacterial Ig" evidence="5">
    <location>
        <begin position="781"/>
        <end position="845"/>
    </location>
</feature>
<dbReference type="EMBL" id="CP000698">
    <property type="protein sequence ID" value="ABQ27194.1"/>
    <property type="molecule type" value="Genomic_DNA"/>
</dbReference>
<dbReference type="KEGG" id="gur:Gura_3022"/>
<dbReference type="InterPro" id="IPR013211">
    <property type="entry name" value="LVIVD"/>
</dbReference>
<dbReference type="Proteomes" id="UP000006695">
    <property type="component" value="Chromosome"/>
</dbReference>